<dbReference type="PANTHER" id="PTHR42792">
    <property type="entry name" value="FLAGELLIN"/>
    <property type="match status" value="1"/>
</dbReference>
<evidence type="ECO:0000256" key="3">
    <source>
        <dbReference type="ARBA" id="ARBA00023143"/>
    </source>
</evidence>
<dbReference type="SUPFAM" id="SSF64518">
    <property type="entry name" value="Phase 1 flagellin"/>
    <property type="match status" value="1"/>
</dbReference>
<evidence type="ECO:0000259" key="5">
    <source>
        <dbReference type="Pfam" id="PF00700"/>
    </source>
</evidence>
<dbReference type="GO" id="GO:0004035">
    <property type="term" value="F:alkaline phosphatase activity"/>
    <property type="evidence" value="ECO:0007669"/>
    <property type="project" value="UniProtKB-EC"/>
</dbReference>
<dbReference type="GO" id="GO:0005198">
    <property type="term" value="F:structural molecule activity"/>
    <property type="evidence" value="ECO:0007669"/>
    <property type="project" value="InterPro"/>
</dbReference>
<protein>
    <submittedName>
        <fullName evidence="6">Alkaline phosphatase</fullName>
        <ecNumber evidence="6">3.1.3.1</ecNumber>
    </submittedName>
</protein>
<dbReference type="InterPro" id="IPR042187">
    <property type="entry name" value="Flagellin_C_sub2"/>
</dbReference>
<name>A0A3B0VY56_9ZZZZ</name>
<accession>A0A3B0VY56</accession>
<comment type="subcellular location">
    <subcellularLocation>
        <location evidence="1">Bacterial flagellum</location>
    </subcellularLocation>
</comment>
<keyword evidence="6" id="KW-0378">Hydrolase</keyword>
<dbReference type="EMBL" id="UOEX01000166">
    <property type="protein sequence ID" value="VAW36304.1"/>
    <property type="molecule type" value="Genomic_DNA"/>
</dbReference>
<dbReference type="Pfam" id="PF07196">
    <property type="entry name" value="Flagellin_IN"/>
    <property type="match status" value="1"/>
</dbReference>
<keyword evidence="3" id="KW-0975">Bacterial flagellum</keyword>
<dbReference type="InterPro" id="IPR011004">
    <property type="entry name" value="Trimer_LpxA-like_sf"/>
</dbReference>
<reference evidence="6" key="1">
    <citation type="submission" date="2018-06" db="EMBL/GenBank/DDBJ databases">
        <authorList>
            <person name="Zhirakovskaya E."/>
        </authorList>
    </citation>
    <scope>NUCLEOTIDE SEQUENCE</scope>
</reference>
<organism evidence="6">
    <name type="scientific">hydrothermal vent metagenome</name>
    <dbReference type="NCBI Taxonomy" id="652676"/>
    <lineage>
        <taxon>unclassified sequences</taxon>
        <taxon>metagenomes</taxon>
        <taxon>ecological metagenomes</taxon>
    </lineage>
</organism>
<dbReference type="PANTHER" id="PTHR42792:SF2">
    <property type="entry name" value="FLAGELLIN"/>
    <property type="match status" value="1"/>
</dbReference>
<dbReference type="AlphaFoldDB" id="A0A3B0VY56"/>
<proteinExistence type="predicted"/>
<sequence>MTISVNIDAYSLAANRQFNRNLSSFADSITKLSSGLRVNKTADDPGAAFIGDYLTSQAQGLGAAVKNANDAVSILQIVDGSLSQAIDLVNSIRTKAVQAASDSLSTSERDSIQGDVNTLLKELDLVMMTSTYNDHALLNGSFTSKLFQVGETSGQTMAVNLPDSRNNHIGHLYTGQLSLTTEGGEVSLTLNNAASGDTLSISGLTMAYDNTPDHGLAAVADAINKYSDSTGISAETVVKSSSANSIAAGSTPSTFAVNGINIGAVNVLANDSDERLITAINAKTAKSGVTASVDPDGRLTLAASDGRPIQVSGLDSLLPGEDLSTFGYVQIYQQGAQLLSMSDLSQGMAVSFSNNLKMAADVTTSIDSSLSFGSIVGSGSTLTAGWQAGMDVSGAAINGNITTSADSTLLTGSVLASGSVIASSSTLGGTAYNAKSVNTTSGSLLQDNSILQSGTILASGTYLTNDISTASGSISAGTTLSAAETLNADLTLAHDMLAAGGSVIASGSKLTAGSTMGGQFTLSGAMTTTVDMTLKSASTIVDQDAVTNIAAGSTVGGPVTTAADLTVLRNMLIKSGSILKQTTELATGSTLGGNTTLSGDHTTTADLYLAAGSVLASNSIIKTGAYLTNFILTTSGLIASGQTTGQDLQTIGTNSITNAMTVPTASVLAGGSILAANSNSEAGMQLASSTTYRLNDINLLSSGGAETAIAIVDAALAELNRGRSEASSTRNQFDSAAIVQGGVRTNLLEARSKLLDLDFGAEAMIFSKMKILMLASSFALTQANAVPAQVLPILQGSTAHSANQFFVSASTSAAFNN</sequence>
<keyword evidence="2" id="KW-0964">Secreted</keyword>
<dbReference type="Gene3D" id="3.30.70.2120">
    <property type="match status" value="1"/>
</dbReference>
<dbReference type="Pfam" id="PF00700">
    <property type="entry name" value="Flagellin_C"/>
    <property type="match status" value="1"/>
</dbReference>
<dbReference type="PRINTS" id="PR00207">
    <property type="entry name" value="FLAGELLIN"/>
</dbReference>
<dbReference type="EC" id="3.1.3.1" evidence="6"/>
<feature type="domain" description="Flagellin C-terminal" evidence="5">
    <location>
        <begin position="709"/>
        <end position="792"/>
    </location>
</feature>
<dbReference type="InterPro" id="IPR046358">
    <property type="entry name" value="Flagellin_C"/>
</dbReference>
<dbReference type="Gene3D" id="2.160.10.10">
    <property type="entry name" value="Hexapeptide repeat proteins"/>
    <property type="match status" value="2"/>
</dbReference>
<dbReference type="Pfam" id="PF00669">
    <property type="entry name" value="Flagellin_N"/>
    <property type="match status" value="1"/>
</dbReference>
<dbReference type="InterPro" id="IPR010810">
    <property type="entry name" value="Flagellin_hook_IN_motif"/>
</dbReference>
<evidence type="ECO:0000256" key="2">
    <source>
        <dbReference type="ARBA" id="ARBA00022525"/>
    </source>
</evidence>
<feature type="domain" description="Flagellin N-terminal" evidence="4">
    <location>
        <begin position="5"/>
        <end position="143"/>
    </location>
</feature>
<gene>
    <name evidence="6" type="ORF">MNBD_DELTA03-705</name>
</gene>
<dbReference type="Gene3D" id="1.20.1330.10">
    <property type="entry name" value="f41 fragment of flagellin, N-terminal domain"/>
    <property type="match status" value="1"/>
</dbReference>
<dbReference type="Gene3D" id="6.10.10.10">
    <property type="entry name" value="Flagellar export chaperone, C-terminal domain"/>
    <property type="match status" value="1"/>
</dbReference>
<dbReference type="InterPro" id="IPR001029">
    <property type="entry name" value="Flagellin_N"/>
</dbReference>
<evidence type="ECO:0000259" key="4">
    <source>
        <dbReference type="Pfam" id="PF00669"/>
    </source>
</evidence>
<dbReference type="GO" id="GO:0009288">
    <property type="term" value="C:bacterial-type flagellum"/>
    <property type="evidence" value="ECO:0007669"/>
    <property type="project" value="UniProtKB-SubCell"/>
</dbReference>
<evidence type="ECO:0000313" key="6">
    <source>
        <dbReference type="EMBL" id="VAW36304.1"/>
    </source>
</evidence>
<dbReference type="SUPFAM" id="SSF51161">
    <property type="entry name" value="Trimeric LpxA-like enzymes"/>
    <property type="match status" value="2"/>
</dbReference>
<evidence type="ECO:0000256" key="1">
    <source>
        <dbReference type="ARBA" id="ARBA00004365"/>
    </source>
</evidence>
<dbReference type="InterPro" id="IPR001492">
    <property type="entry name" value="Flagellin"/>
</dbReference>